<dbReference type="RefSeq" id="WP_005392889.1">
    <property type="nucleotide sequence ID" value="NZ_CP066007.1"/>
</dbReference>
<dbReference type="InterPro" id="IPR015854">
    <property type="entry name" value="ABC_transpr_LolD-like"/>
</dbReference>
<feature type="domain" description="ABC transporter" evidence="4">
    <location>
        <begin position="16"/>
        <end position="232"/>
    </location>
</feature>
<reference evidence="5 7" key="1">
    <citation type="submission" date="2020-12" db="EMBL/GenBank/DDBJ databases">
        <title>FDA dAtabase for Regulatory Grade micrObial Sequences (FDA-ARGOS): Supporting development and validation of Infectious Disease Dx tests.</title>
        <authorList>
            <person name="Sproer C."/>
            <person name="Gronow S."/>
            <person name="Severitt S."/>
            <person name="Schroder I."/>
            <person name="Tallon L."/>
            <person name="Sadzewicz L."/>
            <person name="Zhao X."/>
            <person name="Boylan J."/>
            <person name="Ott S."/>
            <person name="Bowen H."/>
            <person name="Vavikolanu K."/>
            <person name="Mehta A."/>
            <person name="Aluvathingal J."/>
            <person name="Nadendla S."/>
            <person name="Lowell S."/>
            <person name="Myers T."/>
            <person name="Yan Y."/>
            <person name="Sichtig H."/>
        </authorList>
    </citation>
    <scope>NUCLEOTIDE SEQUENCE [LARGE SCALE GENOMIC DNA]</scope>
    <source>
        <strain evidence="5 7">FDAARGOS_1053</strain>
        <strain evidence="6">FDAARGOS_1191</strain>
    </source>
</reference>
<evidence type="ECO:0000256" key="1">
    <source>
        <dbReference type="ARBA" id="ARBA00022448"/>
    </source>
</evidence>
<keyword evidence="3 5" id="KW-0067">ATP-binding</keyword>
<accession>A0A7T4JVB2</accession>
<proteinExistence type="predicted"/>
<dbReference type="PROSITE" id="PS50893">
    <property type="entry name" value="ABC_TRANSPORTER_2"/>
    <property type="match status" value="1"/>
</dbReference>
<dbReference type="SMART" id="SM00382">
    <property type="entry name" value="AAA"/>
    <property type="match status" value="1"/>
</dbReference>
<dbReference type="OrthoDB" id="9778572at2"/>
<dbReference type="GO" id="GO:0098796">
    <property type="term" value="C:membrane protein complex"/>
    <property type="evidence" value="ECO:0007669"/>
    <property type="project" value="UniProtKB-ARBA"/>
</dbReference>
<dbReference type="EMBL" id="CP066007">
    <property type="protein sequence ID" value="QQB46711.1"/>
    <property type="molecule type" value="Genomic_DNA"/>
</dbReference>
<evidence type="ECO:0000313" key="7">
    <source>
        <dbReference type="Proteomes" id="UP000596145"/>
    </source>
</evidence>
<evidence type="ECO:0000313" key="6">
    <source>
        <dbReference type="EMBL" id="QRP70800.1"/>
    </source>
</evidence>
<dbReference type="InterPro" id="IPR017911">
    <property type="entry name" value="MacB-like_ATP-bd"/>
</dbReference>
<evidence type="ECO:0000259" key="4">
    <source>
        <dbReference type="PROSITE" id="PS50893"/>
    </source>
</evidence>
<dbReference type="InterPro" id="IPR003593">
    <property type="entry name" value="AAA+_ATPase"/>
</dbReference>
<keyword evidence="1" id="KW-0813">Transport</keyword>
<dbReference type="PROSITE" id="PS00211">
    <property type="entry name" value="ABC_TRANSPORTER_1"/>
    <property type="match status" value="1"/>
</dbReference>
<dbReference type="Proteomes" id="UP000617681">
    <property type="component" value="Chromosome"/>
</dbReference>
<dbReference type="AlphaFoldDB" id="A0A7T4JVB2"/>
<organism evidence="5 7">
    <name type="scientific">Corynebacterium glucuronolyticum</name>
    <dbReference type="NCBI Taxonomy" id="39791"/>
    <lineage>
        <taxon>Bacteria</taxon>
        <taxon>Bacillati</taxon>
        <taxon>Actinomycetota</taxon>
        <taxon>Actinomycetes</taxon>
        <taxon>Mycobacteriales</taxon>
        <taxon>Corynebacteriaceae</taxon>
        <taxon>Corynebacterium</taxon>
    </lineage>
</organism>
<dbReference type="Gene3D" id="3.40.50.300">
    <property type="entry name" value="P-loop containing nucleotide triphosphate hydrolases"/>
    <property type="match status" value="1"/>
</dbReference>
<keyword evidence="2" id="KW-0547">Nucleotide-binding</keyword>
<dbReference type="PANTHER" id="PTHR24220">
    <property type="entry name" value="IMPORT ATP-BINDING PROTEIN"/>
    <property type="match status" value="1"/>
</dbReference>
<dbReference type="GO" id="GO:0022857">
    <property type="term" value="F:transmembrane transporter activity"/>
    <property type="evidence" value="ECO:0007669"/>
    <property type="project" value="TreeGrafter"/>
</dbReference>
<dbReference type="FunFam" id="3.40.50.300:FF:000032">
    <property type="entry name" value="Export ABC transporter ATP-binding protein"/>
    <property type="match status" value="1"/>
</dbReference>
<name>A0A7T4JVB2_9CORY</name>
<dbReference type="PANTHER" id="PTHR24220:SF685">
    <property type="entry name" value="ABC TRANSPORTER RELATED"/>
    <property type="match status" value="1"/>
</dbReference>
<dbReference type="GO" id="GO:0005524">
    <property type="term" value="F:ATP binding"/>
    <property type="evidence" value="ECO:0007669"/>
    <property type="project" value="UniProtKB-KW"/>
</dbReference>
<dbReference type="InterPro" id="IPR017871">
    <property type="entry name" value="ABC_transporter-like_CS"/>
</dbReference>
<dbReference type="CDD" id="cd03255">
    <property type="entry name" value="ABC_MJ0796_LolCDE_FtsE"/>
    <property type="match status" value="1"/>
</dbReference>
<sequence length="232" mass="25349">MVQSINNNSHMRNTVARAEAVTMRYGTGENAVTALDNVTIAIPGGQWTTVMGASGSGKSTLLHVLAGLTVPTSGQVFLGDRDITRLSENARARLRRTDIGVVFQEFNLVPVLNVKDNLLLPSRLAHRVDKDWFEHVVATLGLGDRLRHLPRELSGGQRQRVAVGRAVLTRPRLILADEPTGNLDSKTSRSVLSMFRSLVDDLGQTLFMITHDASAAEYGENTLHMQDGRLTA</sequence>
<dbReference type="SUPFAM" id="SSF52540">
    <property type="entry name" value="P-loop containing nucleoside triphosphate hydrolases"/>
    <property type="match status" value="1"/>
</dbReference>
<dbReference type="GO" id="GO:0016887">
    <property type="term" value="F:ATP hydrolysis activity"/>
    <property type="evidence" value="ECO:0007669"/>
    <property type="project" value="InterPro"/>
</dbReference>
<dbReference type="GO" id="GO:0005886">
    <property type="term" value="C:plasma membrane"/>
    <property type="evidence" value="ECO:0007669"/>
    <property type="project" value="TreeGrafter"/>
</dbReference>
<dbReference type="InterPro" id="IPR003439">
    <property type="entry name" value="ABC_transporter-like_ATP-bd"/>
</dbReference>
<dbReference type="EMBL" id="CP069534">
    <property type="protein sequence ID" value="QRP70800.1"/>
    <property type="molecule type" value="Genomic_DNA"/>
</dbReference>
<evidence type="ECO:0000313" key="5">
    <source>
        <dbReference type="EMBL" id="QQB46711.1"/>
    </source>
</evidence>
<gene>
    <name evidence="5" type="ORF">I6I10_01845</name>
    <name evidence="6" type="ORF">I6J21_01075</name>
</gene>
<dbReference type="InterPro" id="IPR027417">
    <property type="entry name" value="P-loop_NTPase"/>
</dbReference>
<evidence type="ECO:0000256" key="2">
    <source>
        <dbReference type="ARBA" id="ARBA00022741"/>
    </source>
</evidence>
<dbReference type="Pfam" id="PF00005">
    <property type="entry name" value="ABC_tran"/>
    <property type="match status" value="1"/>
</dbReference>
<dbReference type="Proteomes" id="UP000596145">
    <property type="component" value="Chromosome"/>
</dbReference>
<dbReference type="GeneID" id="92758947"/>
<protein>
    <submittedName>
        <fullName evidence="5">ABC transporter ATP-binding protein</fullName>
    </submittedName>
</protein>
<evidence type="ECO:0000256" key="3">
    <source>
        <dbReference type="ARBA" id="ARBA00022840"/>
    </source>
</evidence>